<dbReference type="Proteomes" id="UP000326924">
    <property type="component" value="Unassembled WGS sequence"/>
</dbReference>
<sequence>MPAPDSPQVLIGRYLQSNGFTKTLAAFLEETNLRPENLVVEDPSTALTIEKVLDEKRLYDLSLKVEKVEVADKDPDFSEPYPSISTEITPLDVTPSNVLFVSVVPELQPFEGPVLIATAADRSLRLFSAQSPHTMLRNFTTPTDSAILSVSVVEKQFLLIATMTGRLLLLSASTGEALASIRPHEKYAIRVLYSAPYVISAAYDKTICVHALETSAPSFSESPVGKITLPTPPEALAVVMLPSKQEKAIVFSRRESTSLYYHLLQPGLPEHSTRNLSTSNWVSYHPMSVAVHPSNPSLLAVATSSVPHMKLILVRVDSEEVTKELFTGAPQSAYSTAVLAWRPDGSGVWLNADEGIVRGLEVKTGKVKAKLVVSGNGEKVRTLWAGDVKGLGECLVTGSFDKGLKVWKVLA</sequence>
<protein>
    <submittedName>
        <fullName evidence="1">WD40-repeat-containing domain protein</fullName>
    </submittedName>
</protein>
<dbReference type="OrthoDB" id="1932312at2759"/>
<keyword evidence="2" id="KW-1185">Reference proteome</keyword>
<name>A0A5J5F2C6_9PEZI</name>
<dbReference type="EMBL" id="VXIS01000050">
    <property type="protein sequence ID" value="KAA8910085.1"/>
    <property type="molecule type" value="Genomic_DNA"/>
</dbReference>
<proteinExistence type="predicted"/>
<dbReference type="AlphaFoldDB" id="A0A5J5F2C6"/>
<evidence type="ECO:0000313" key="1">
    <source>
        <dbReference type="EMBL" id="KAA8910085.1"/>
    </source>
</evidence>
<dbReference type="InterPro" id="IPR006594">
    <property type="entry name" value="LisH"/>
</dbReference>
<dbReference type="InterPro" id="IPR036322">
    <property type="entry name" value="WD40_repeat_dom_sf"/>
</dbReference>
<dbReference type="Gene3D" id="2.130.10.10">
    <property type="entry name" value="YVTN repeat-like/Quinoprotein amine dehydrogenase"/>
    <property type="match status" value="2"/>
</dbReference>
<evidence type="ECO:0000313" key="2">
    <source>
        <dbReference type="Proteomes" id="UP000326924"/>
    </source>
</evidence>
<accession>A0A5J5F2C6</accession>
<dbReference type="PROSITE" id="PS50896">
    <property type="entry name" value="LISH"/>
    <property type="match status" value="1"/>
</dbReference>
<gene>
    <name evidence="1" type="ORF">FN846DRAFT_939826</name>
</gene>
<dbReference type="InterPro" id="IPR015943">
    <property type="entry name" value="WD40/YVTN_repeat-like_dom_sf"/>
</dbReference>
<dbReference type="SUPFAM" id="SSF50978">
    <property type="entry name" value="WD40 repeat-like"/>
    <property type="match status" value="1"/>
</dbReference>
<dbReference type="InParanoid" id="A0A5J5F2C6"/>
<organism evidence="1 2">
    <name type="scientific">Sphaerosporella brunnea</name>
    <dbReference type="NCBI Taxonomy" id="1250544"/>
    <lineage>
        <taxon>Eukaryota</taxon>
        <taxon>Fungi</taxon>
        <taxon>Dikarya</taxon>
        <taxon>Ascomycota</taxon>
        <taxon>Pezizomycotina</taxon>
        <taxon>Pezizomycetes</taxon>
        <taxon>Pezizales</taxon>
        <taxon>Pyronemataceae</taxon>
        <taxon>Sphaerosporella</taxon>
    </lineage>
</organism>
<reference evidence="1 2" key="1">
    <citation type="submission" date="2019-09" db="EMBL/GenBank/DDBJ databases">
        <title>Draft genome of the ectomycorrhizal ascomycete Sphaerosporella brunnea.</title>
        <authorList>
            <consortium name="DOE Joint Genome Institute"/>
            <person name="Benucci G.M."/>
            <person name="Marozzi G."/>
            <person name="Antonielli L."/>
            <person name="Sanchez S."/>
            <person name="Marco P."/>
            <person name="Wang X."/>
            <person name="Falini L.B."/>
            <person name="Barry K."/>
            <person name="Haridas S."/>
            <person name="Lipzen A."/>
            <person name="Labutti K."/>
            <person name="Grigoriev I.V."/>
            <person name="Murat C."/>
            <person name="Martin F."/>
            <person name="Albertini E."/>
            <person name="Donnini D."/>
            <person name="Bonito G."/>
        </authorList>
    </citation>
    <scope>NUCLEOTIDE SEQUENCE [LARGE SCALE GENOMIC DNA]</scope>
    <source>
        <strain evidence="1 2">Sb_GMNB300</strain>
    </source>
</reference>
<comment type="caution">
    <text evidence="1">The sequence shown here is derived from an EMBL/GenBank/DDBJ whole genome shotgun (WGS) entry which is preliminary data.</text>
</comment>